<feature type="transmembrane region" description="Helical" evidence="1">
    <location>
        <begin position="211"/>
        <end position="232"/>
    </location>
</feature>
<keyword evidence="1" id="KW-0812">Transmembrane</keyword>
<evidence type="ECO:0000313" key="2">
    <source>
        <dbReference type="EMBL" id="CAD8882903.1"/>
    </source>
</evidence>
<evidence type="ECO:0000256" key="1">
    <source>
        <dbReference type="SAM" id="Phobius"/>
    </source>
</evidence>
<dbReference type="AlphaFoldDB" id="A0A7S1BCR9"/>
<proteinExistence type="predicted"/>
<organism evidence="2">
    <name type="scientific">Corethron hystrix</name>
    <dbReference type="NCBI Taxonomy" id="216773"/>
    <lineage>
        <taxon>Eukaryota</taxon>
        <taxon>Sar</taxon>
        <taxon>Stramenopiles</taxon>
        <taxon>Ochrophyta</taxon>
        <taxon>Bacillariophyta</taxon>
        <taxon>Coscinodiscophyceae</taxon>
        <taxon>Corethrophycidae</taxon>
        <taxon>Corethrales</taxon>
        <taxon>Corethraceae</taxon>
        <taxon>Corethron</taxon>
    </lineage>
</organism>
<feature type="transmembrane region" description="Helical" evidence="1">
    <location>
        <begin position="131"/>
        <end position="149"/>
    </location>
</feature>
<keyword evidence="1" id="KW-0472">Membrane</keyword>
<dbReference type="EMBL" id="HBFR01013861">
    <property type="protein sequence ID" value="CAD8882903.1"/>
    <property type="molecule type" value="Transcribed_RNA"/>
</dbReference>
<accession>A0A7S1BCR9</accession>
<name>A0A7S1BCR9_9STRA</name>
<protein>
    <submittedName>
        <fullName evidence="2">Uncharacterized protein</fullName>
    </submittedName>
</protein>
<keyword evidence="1" id="KW-1133">Transmembrane helix</keyword>
<sequence>MSSAPTAAGPSAEIIHPPGTYLTVHSTSRDDLNGRTGRVLDASSDSARYKIQVFSSVSAILSGTSPPSQILSLRPLKLKPASLTERVGAMTQYYSHDLRSKINSPQGKALRNEASRALGQIRGSLPSWMTLRMFLIIITLMLVMTVRILGFMKVFILLSLVYMTLMVAYPDIVMSGGSFKERVQRALLMFPTRLRYAIGEMSGYRNISSRVAIIIYVVFVALCLMVVFASTVPSAQIPPVSTASDLTASSAQIPPVSTASDLMSSPSLSSEAIYKLGYEDATSGRDYGSSLPLSQPDDIYEDYPLHPPMTSPTKGSKFGIGNIMSMLYIGRTIQSLAVGPNGVASIGNFVQNLRSQQPLQIGLFALSVYRIVNSVL</sequence>
<gene>
    <name evidence="2" type="ORF">CHYS00102_LOCUS10098</name>
</gene>
<reference evidence="2" key="1">
    <citation type="submission" date="2021-01" db="EMBL/GenBank/DDBJ databases">
        <authorList>
            <person name="Corre E."/>
            <person name="Pelletier E."/>
            <person name="Niang G."/>
            <person name="Scheremetjew M."/>
            <person name="Finn R."/>
            <person name="Kale V."/>
            <person name="Holt S."/>
            <person name="Cochrane G."/>
            <person name="Meng A."/>
            <person name="Brown T."/>
            <person name="Cohen L."/>
        </authorList>
    </citation>
    <scope>NUCLEOTIDE SEQUENCE</scope>
    <source>
        <strain evidence="2">308</strain>
    </source>
</reference>
<feature type="transmembrane region" description="Helical" evidence="1">
    <location>
        <begin position="155"/>
        <end position="179"/>
    </location>
</feature>